<dbReference type="AlphaFoldDB" id="A0A7T8B9I6"/>
<dbReference type="RefSeq" id="WP_215626967.1">
    <property type="nucleotide sequence ID" value="NZ_CP067089.2"/>
</dbReference>
<dbReference type="KEGG" id="bhc:JFL75_01730"/>
<organism evidence="2 3">
    <name type="scientific">Breznakiella homolactica</name>
    <dbReference type="NCBI Taxonomy" id="2798577"/>
    <lineage>
        <taxon>Bacteria</taxon>
        <taxon>Pseudomonadati</taxon>
        <taxon>Spirochaetota</taxon>
        <taxon>Spirochaetia</taxon>
        <taxon>Spirochaetales</taxon>
        <taxon>Breznakiellaceae</taxon>
        <taxon>Breznakiella</taxon>
    </lineage>
</organism>
<reference evidence="2" key="1">
    <citation type="submission" date="2021-01" db="EMBL/GenBank/DDBJ databases">
        <title>Description of Breznakiella homolactica.</title>
        <authorList>
            <person name="Song Y."/>
            <person name="Brune A."/>
        </authorList>
    </citation>
    <scope>NUCLEOTIDE SEQUENCE</scope>
    <source>
        <strain evidence="2">RmG30</strain>
    </source>
</reference>
<dbReference type="InterPro" id="IPR012912">
    <property type="entry name" value="Plasmid_pRiA4b_Orf3-like"/>
</dbReference>
<dbReference type="Proteomes" id="UP000595917">
    <property type="component" value="Chromosome"/>
</dbReference>
<evidence type="ECO:0000313" key="2">
    <source>
        <dbReference type="EMBL" id="QQO09664.1"/>
    </source>
</evidence>
<dbReference type="Pfam" id="PF07929">
    <property type="entry name" value="PRiA4_ORF3"/>
    <property type="match status" value="1"/>
</dbReference>
<feature type="domain" description="Plasmid pRiA4b Orf3-like" evidence="1">
    <location>
        <begin position="507"/>
        <end position="657"/>
    </location>
</feature>
<keyword evidence="3" id="KW-1185">Reference proteome</keyword>
<protein>
    <recommendedName>
        <fullName evidence="1">Plasmid pRiA4b Orf3-like domain-containing protein</fullName>
    </recommendedName>
</protein>
<dbReference type="InterPro" id="IPR024047">
    <property type="entry name" value="MM3350-like_sf"/>
</dbReference>
<evidence type="ECO:0000259" key="1">
    <source>
        <dbReference type="Pfam" id="PF07929"/>
    </source>
</evidence>
<dbReference type="EMBL" id="CP067089">
    <property type="protein sequence ID" value="QQO09664.1"/>
    <property type="molecule type" value="Genomic_DNA"/>
</dbReference>
<dbReference type="Gene3D" id="3.10.290.30">
    <property type="entry name" value="MM3350-like"/>
    <property type="match status" value="1"/>
</dbReference>
<gene>
    <name evidence="2" type="ORF">JFL75_01730</name>
</gene>
<dbReference type="PANTHER" id="PTHR41878:SF1">
    <property type="entry name" value="TNPR PROTEIN"/>
    <property type="match status" value="1"/>
</dbReference>
<sequence>MTVTQEDALYDFLENATEPFTIDDVISFIRMVDSQGTRRLSMEISALVNARNLAFHIDKKHLISRRGCFEPVRFVIKPSRLEIMNGILIPGHRCVPFANPILLPHEYIFTWKGEPIPLTTTEAPPEEFYPYYGLFGEEYAPQYIARDNPENESAFNADPYEDPPEVSLHTLDMRNIYRETSFVPDDVFSVQTIDWKGGTFELERVPKDTWNQTELYDWFEAAEAGFRDAFKYKGPGSSTEEQISYAYWYGGKRMRELPAYALDDFIYNKTEQIETVPYGIETRFWYAGKEIPDQVHYYADQAPPDRTLVEEVLFRHGIPVSEYAVQSYIRDALFRREEDPGKILRRIVPPVITLNRDEERYLSRYIEDVYAEFSEQDSRFAEKAMGDTRLRVGELHTAVADLMARLKRADIDSSWYPKHTFVILSQIQGHAASVLEDLDVDEAPSESELEAIENSLDSMIETYEDMKDLIDESMDSFRRCNLSVVKPGAAAGPGLGGMVVQATLGGTDVWRRFVVSDQYSLREVHRIIQILYGWTGKYQYSFSTEGKSQDTAGQSGSPLDPELKISDLKSQSIMELWYEYGSKWLVKILLLFNQEMKDDTAVACISGAGASPPESLGGPLRFRRFVSALKHETGPENKLARHELGADFDPNAFDLEEYNGRLARAFSETR</sequence>
<dbReference type="SUPFAM" id="SSF159941">
    <property type="entry name" value="MM3350-like"/>
    <property type="match status" value="1"/>
</dbReference>
<dbReference type="PANTHER" id="PTHR41878">
    <property type="entry name" value="LEXA REPRESSOR-RELATED"/>
    <property type="match status" value="1"/>
</dbReference>
<name>A0A7T8B9I6_9SPIR</name>
<evidence type="ECO:0000313" key="3">
    <source>
        <dbReference type="Proteomes" id="UP000595917"/>
    </source>
</evidence>
<proteinExistence type="predicted"/>
<accession>A0A7T8B9I6</accession>